<dbReference type="RefSeq" id="WP_153361595.1">
    <property type="nucleotide sequence ID" value="NZ_JABGDC010000148.1"/>
</dbReference>
<name>A0A562IPX5_9ACTN</name>
<organism evidence="2 3">
    <name type="scientific">Modestobacter roseus</name>
    <dbReference type="NCBI Taxonomy" id="1181884"/>
    <lineage>
        <taxon>Bacteria</taxon>
        <taxon>Bacillati</taxon>
        <taxon>Actinomycetota</taxon>
        <taxon>Actinomycetes</taxon>
        <taxon>Geodermatophilales</taxon>
        <taxon>Geodermatophilaceae</taxon>
        <taxon>Modestobacter</taxon>
    </lineage>
</organism>
<feature type="coiled-coil region" evidence="1">
    <location>
        <begin position="34"/>
        <end position="61"/>
    </location>
</feature>
<evidence type="ECO:0000313" key="3">
    <source>
        <dbReference type="Proteomes" id="UP000321490"/>
    </source>
</evidence>
<dbReference type="GO" id="GO:0055070">
    <property type="term" value="P:copper ion homeostasis"/>
    <property type="evidence" value="ECO:0007669"/>
    <property type="project" value="InterPro"/>
</dbReference>
<protein>
    <submittedName>
        <fullName evidence="2">Copper transport outer membrane protein MctB</fullName>
    </submittedName>
</protein>
<dbReference type="Proteomes" id="UP000321490">
    <property type="component" value="Unassembled WGS sequence"/>
</dbReference>
<dbReference type="Pfam" id="PF11382">
    <property type="entry name" value="MctB"/>
    <property type="match status" value="1"/>
</dbReference>
<accession>A0A562IPX5</accession>
<evidence type="ECO:0000256" key="1">
    <source>
        <dbReference type="SAM" id="Coils"/>
    </source>
</evidence>
<comment type="caution">
    <text evidence="2">The sequence shown here is derived from an EMBL/GenBank/DDBJ whole genome shotgun (WGS) entry which is preliminary data.</text>
</comment>
<reference evidence="2 3" key="1">
    <citation type="submission" date="2019-07" db="EMBL/GenBank/DDBJ databases">
        <title>R&amp;d 2014.</title>
        <authorList>
            <person name="Klenk H.-P."/>
        </authorList>
    </citation>
    <scope>NUCLEOTIDE SEQUENCE [LARGE SCALE GENOMIC DNA]</scope>
    <source>
        <strain evidence="2 3">DSM 45764</strain>
    </source>
</reference>
<evidence type="ECO:0000313" key="2">
    <source>
        <dbReference type="EMBL" id="TWH72644.1"/>
    </source>
</evidence>
<dbReference type="GO" id="GO:0016020">
    <property type="term" value="C:membrane"/>
    <property type="evidence" value="ECO:0007669"/>
    <property type="project" value="InterPro"/>
</dbReference>
<dbReference type="InterPro" id="IPR021522">
    <property type="entry name" value="MctB"/>
</dbReference>
<dbReference type="EMBL" id="VLKF01000001">
    <property type="protein sequence ID" value="TWH72644.1"/>
    <property type="molecule type" value="Genomic_DNA"/>
</dbReference>
<dbReference type="OrthoDB" id="4350157at2"/>
<gene>
    <name evidence="2" type="ORF">JD78_01164</name>
</gene>
<keyword evidence="3" id="KW-1185">Reference proteome</keyword>
<sequence length="317" mass="31179">MIDFRYHLVSLIAVFLAVALGIVIGTTQLNGPVLTNLQNQVSQLQEDKRALEDQTQGLQAQLDDDGGFDEAVGPVLVADRLAGSSVLLVIAGGDVDPEVVEGVTALLGSAGATVTGTVRLTDTYADPATTSGLESYVTGPGLPAGVVPAETGDAGELLASVLAQVLMVPGEGDDGAGVPPDTTATAQVLAGLEELGVLSRDTSSVSPAEYAVVLTSGAVEGEDADVRTTALVELATALDAAGAGAVVAGDPVAAEDGGLIAAIRADAGASDNVSTVDNVTAAAGRIATVLALVAEGAGTSGQYGAGEDAQPVPAPVS</sequence>
<keyword evidence="1" id="KW-0175">Coiled coil</keyword>
<dbReference type="AlphaFoldDB" id="A0A562IPX5"/>
<proteinExistence type="predicted"/>